<dbReference type="PANTHER" id="PTHR45727">
    <property type="entry name" value="NPC INTRACELLULAR CHOLESTEROL TRANSPORTER 1"/>
    <property type="match status" value="1"/>
</dbReference>
<evidence type="ECO:0000313" key="3">
    <source>
        <dbReference type="EMBL" id="MOY38010.1"/>
    </source>
</evidence>
<evidence type="ECO:0000259" key="2">
    <source>
        <dbReference type="Pfam" id="PF16414"/>
    </source>
</evidence>
<evidence type="ECO:0000256" key="1">
    <source>
        <dbReference type="SAM" id="SignalP"/>
    </source>
</evidence>
<name>A0A4D5RLG8_IXOSC</name>
<dbReference type="Pfam" id="PF16414">
    <property type="entry name" value="NPC1_N"/>
    <property type="match status" value="1"/>
</dbReference>
<dbReference type="OrthoDB" id="6510177at2759"/>
<sequence length="227" mass="24361">MRSLIVLSLLAALASSTYASKCVTYGVCALDADTDKELPCSAETDPVPMAKSDLTNACPALATPDGKEVPVCCDAKQLKTFVSSLKQINNLGVSKKSACYLNFQNLICQSVCSPQQSDFIAVNASKSAEKGKAHVVESVYAISKTFAEGVYNSCKDTRTIVLGIKLMKFMCGKYGSSKCSPERFLEFIGSTSSEGGHSPFKTHYLISEAPVTVNGKQLTPLDRPLYK</sequence>
<dbReference type="AlphaFoldDB" id="A0A4D5RLG8"/>
<organism evidence="3">
    <name type="scientific">Ixodes scapularis</name>
    <name type="common">Black-legged tick</name>
    <name type="synonym">Deer tick</name>
    <dbReference type="NCBI Taxonomy" id="6945"/>
    <lineage>
        <taxon>Eukaryota</taxon>
        <taxon>Metazoa</taxon>
        <taxon>Ecdysozoa</taxon>
        <taxon>Arthropoda</taxon>
        <taxon>Chelicerata</taxon>
        <taxon>Arachnida</taxon>
        <taxon>Acari</taxon>
        <taxon>Parasitiformes</taxon>
        <taxon>Ixodida</taxon>
        <taxon>Ixodoidea</taxon>
        <taxon>Ixodidae</taxon>
        <taxon>Ixodinae</taxon>
        <taxon>Ixodes</taxon>
    </lineage>
</organism>
<protein>
    <submittedName>
        <fullName evidence="3">Putative cholesterol transport protein</fullName>
    </submittedName>
</protein>
<reference evidence="3" key="1">
    <citation type="submission" date="2019-04" db="EMBL/GenBank/DDBJ databases">
        <title>An insight into the mialome of Ixodes scapularis.</title>
        <authorList>
            <person name="Ribeiro J.M."/>
            <person name="Mather T.N."/>
            <person name="Karim S."/>
        </authorList>
    </citation>
    <scope>NUCLEOTIDE SEQUENCE</scope>
</reference>
<dbReference type="VEuPathDB" id="VectorBase:ISCP_031712"/>
<feature type="domain" description="Niemann-Pick C1 N-terminal" evidence="2">
    <location>
        <begin position="20"/>
        <end position="224"/>
    </location>
</feature>
<dbReference type="VEuPathDB" id="VectorBase:ISCI024570"/>
<dbReference type="InterPro" id="IPR032190">
    <property type="entry name" value="NPC1_N"/>
</dbReference>
<proteinExistence type="predicted"/>
<keyword evidence="1" id="KW-0732">Signal</keyword>
<dbReference type="EMBL" id="GHJT01004039">
    <property type="protein sequence ID" value="MOY38010.1"/>
    <property type="molecule type" value="Transcribed_RNA"/>
</dbReference>
<accession>A0A4D5RLG8</accession>
<dbReference type="VEuPathDB" id="VectorBase:ISCW024570"/>
<dbReference type="PANTHER" id="PTHR45727:SF2">
    <property type="entry name" value="NPC INTRACELLULAR CHOLESTEROL TRANSPORTER 1"/>
    <property type="match status" value="1"/>
</dbReference>
<feature type="signal peptide" evidence="1">
    <location>
        <begin position="1"/>
        <end position="19"/>
    </location>
</feature>
<feature type="chain" id="PRO_5020028023" evidence="1">
    <location>
        <begin position="20"/>
        <end position="227"/>
    </location>
</feature>